<evidence type="ECO:0000313" key="1">
    <source>
        <dbReference type="EMBL" id="KAH7861383.1"/>
    </source>
</evidence>
<name>A0ACB7Z684_9ERIC</name>
<sequence>MSRFSEDINSEIFSRLPVKSVLRARGSSKGIRDLIDDPNFVGKHLKFSSQRNPSLLLTDNRCRAEGNNLNTLYFVQNEETPNHYSCNKVSFQIPGFQEFRVMGSCNGLICLVHPDRRYEIYVCNPCTGKYNKIPPPVSRDDRPHFIFVGFGVIPETNKYKVVAVVDSPEHGDFNRLLQRVYVYTLGDTTWKQLKDNSPVLRLRQSACKPFVNGALHWVCDDKHIVSFTMDTEDFGFVPPPELELGSGSFSLRAFIGKLMILNRSFGDRIEMWVMNNYGDVGSWTRNFTISQQHIGRDIRNVEIVCFLEDGEVLMACDHQVLLRYNLEKALADEVIRIDGLPERFDAFAHVGTLVSPVPRIEEQIKLDKMDLDRS</sequence>
<evidence type="ECO:0000313" key="2">
    <source>
        <dbReference type="Proteomes" id="UP000828048"/>
    </source>
</evidence>
<dbReference type="Proteomes" id="UP000828048">
    <property type="component" value="Chromosome 4"/>
</dbReference>
<dbReference type="EMBL" id="CM037154">
    <property type="protein sequence ID" value="KAH7861383.1"/>
    <property type="molecule type" value="Genomic_DNA"/>
</dbReference>
<comment type="caution">
    <text evidence="1">The sequence shown here is derived from an EMBL/GenBank/DDBJ whole genome shotgun (WGS) entry which is preliminary data.</text>
</comment>
<reference evidence="1 2" key="1">
    <citation type="journal article" date="2021" name="Hortic Res">
        <title>High-quality reference genome and annotation aids understanding of berry development for evergreen blueberry (Vaccinium darrowii).</title>
        <authorList>
            <person name="Yu J."/>
            <person name="Hulse-Kemp A.M."/>
            <person name="Babiker E."/>
            <person name="Staton M."/>
        </authorList>
    </citation>
    <scope>NUCLEOTIDE SEQUENCE [LARGE SCALE GENOMIC DNA]</scope>
    <source>
        <strain evidence="2">cv. NJ 8807/NJ 8810</strain>
        <tissue evidence="1">Young leaf</tissue>
    </source>
</reference>
<proteinExistence type="predicted"/>
<protein>
    <submittedName>
        <fullName evidence="1">Uncharacterized protein</fullName>
    </submittedName>
</protein>
<keyword evidence="2" id="KW-1185">Reference proteome</keyword>
<accession>A0ACB7Z684</accession>
<gene>
    <name evidence="1" type="ORF">Vadar_025435</name>
</gene>
<organism evidence="1 2">
    <name type="scientific">Vaccinium darrowii</name>
    <dbReference type="NCBI Taxonomy" id="229202"/>
    <lineage>
        <taxon>Eukaryota</taxon>
        <taxon>Viridiplantae</taxon>
        <taxon>Streptophyta</taxon>
        <taxon>Embryophyta</taxon>
        <taxon>Tracheophyta</taxon>
        <taxon>Spermatophyta</taxon>
        <taxon>Magnoliopsida</taxon>
        <taxon>eudicotyledons</taxon>
        <taxon>Gunneridae</taxon>
        <taxon>Pentapetalae</taxon>
        <taxon>asterids</taxon>
        <taxon>Ericales</taxon>
        <taxon>Ericaceae</taxon>
        <taxon>Vaccinioideae</taxon>
        <taxon>Vaccinieae</taxon>
        <taxon>Vaccinium</taxon>
    </lineage>
</organism>